<dbReference type="PANTHER" id="PTHR46093:SF18">
    <property type="entry name" value="FIBRONECTIN TYPE-III DOMAIN-CONTAINING PROTEIN"/>
    <property type="match status" value="1"/>
</dbReference>
<accession>A0A538U3V6</accession>
<sequence>MIGMKTVICDARVRGLVLLGFSFSVWLNPGLSRAAGVDSTRFADPPGVTASHWVEWTPKADPAAQPSAGEDAAMAYDRLRRRVVLFGGKGDDDVDLDELWCLDVSTQRWQEVERRGDWPPASEDHTMIYDPVGDQMIVFGGENGKPTNKTWSLDLSTFTWHDLTNSTAPYREDHTAVYDSRARRMIVFAGRDTFLNTPSDVWAFDLDPKSPRWHRWDRIPAGDRAPLGRTDHAAIYDSTGNRMVVFGGWDRVAREYLGDTWVFHFPDDPDAPGRWEKIRTKSSHPPRRRHVVGVHDPLRNWFIIMGGRGEEGFLNDVWALDLNYLVWINMTPGPEPRLDHQAVYDPESHRMLLYGGDAHLDHKLRDVWELEIRSALELNALLRAAGANAPVPGGAVIDAMPRSRGDER</sequence>
<dbReference type="AlphaFoldDB" id="A0A538U3V6"/>
<organism evidence="3 4">
    <name type="scientific">Eiseniibacteriota bacterium</name>
    <dbReference type="NCBI Taxonomy" id="2212470"/>
    <lineage>
        <taxon>Bacteria</taxon>
        <taxon>Candidatus Eiseniibacteriota</taxon>
    </lineage>
</organism>
<keyword evidence="2" id="KW-0677">Repeat</keyword>
<dbReference type="SUPFAM" id="SSF117281">
    <property type="entry name" value="Kelch motif"/>
    <property type="match status" value="1"/>
</dbReference>
<evidence type="ECO:0000256" key="2">
    <source>
        <dbReference type="ARBA" id="ARBA00022737"/>
    </source>
</evidence>
<reference evidence="3 4" key="1">
    <citation type="journal article" date="2019" name="Nat. Microbiol.">
        <title>Mediterranean grassland soil C-N compound turnover is dependent on rainfall and depth, and is mediated by genomically divergent microorganisms.</title>
        <authorList>
            <person name="Diamond S."/>
            <person name="Andeer P.F."/>
            <person name="Li Z."/>
            <person name="Crits-Christoph A."/>
            <person name="Burstein D."/>
            <person name="Anantharaman K."/>
            <person name="Lane K.R."/>
            <person name="Thomas B.C."/>
            <person name="Pan C."/>
            <person name="Northen T.R."/>
            <person name="Banfield J.F."/>
        </authorList>
    </citation>
    <scope>NUCLEOTIDE SEQUENCE [LARGE SCALE GENOMIC DNA]</scope>
    <source>
        <strain evidence="3">WS_11</strain>
    </source>
</reference>
<gene>
    <name evidence="3" type="ORF">E6K81_12335</name>
</gene>
<evidence type="ECO:0008006" key="5">
    <source>
        <dbReference type="Google" id="ProtNLM"/>
    </source>
</evidence>
<name>A0A538U3V6_UNCEI</name>
<dbReference type="EMBL" id="VBPB01000218">
    <property type="protein sequence ID" value="TMQ70553.1"/>
    <property type="molecule type" value="Genomic_DNA"/>
</dbReference>
<keyword evidence="1" id="KW-0880">Kelch repeat</keyword>
<protein>
    <recommendedName>
        <fullName evidence="5">Galactose oxidase</fullName>
    </recommendedName>
</protein>
<dbReference type="Gene3D" id="2.120.10.80">
    <property type="entry name" value="Kelch-type beta propeller"/>
    <property type="match status" value="2"/>
</dbReference>
<evidence type="ECO:0000313" key="3">
    <source>
        <dbReference type="EMBL" id="TMQ70553.1"/>
    </source>
</evidence>
<dbReference type="Pfam" id="PF24681">
    <property type="entry name" value="Kelch_KLHDC2_KLHL20_DRC7"/>
    <property type="match status" value="2"/>
</dbReference>
<evidence type="ECO:0000256" key="1">
    <source>
        <dbReference type="ARBA" id="ARBA00022441"/>
    </source>
</evidence>
<dbReference type="Proteomes" id="UP000319771">
    <property type="component" value="Unassembled WGS sequence"/>
</dbReference>
<comment type="caution">
    <text evidence="3">The sequence shown here is derived from an EMBL/GenBank/DDBJ whole genome shotgun (WGS) entry which is preliminary data.</text>
</comment>
<evidence type="ECO:0000313" key="4">
    <source>
        <dbReference type="Proteomes" id="UP000319771"/>
    </source>
</evidence>
<dbReference type="PANTHER" id="PTHR46093">
    <property type="entry name" value="ACYL-COA-BINDING DOMAIN-CONTAINING PROTEIN 5"/>
    <property type="match status" value="1"/>
</dbReference>
<dbReference type="InterPro" id="IPR015915">
    <property type="entry name" value="Kelch-typ_b-propeller"/>
</dbReference>
<proteinExistence type="predicted"/>